<comment type="caution">
    <text evidence="1">The sequence shown here is derived from an EMBL/GenBank/DDBJ whole genome shotgun (WGS) entry which is preliminary data.</text>
</comment>
<accession>A0A0C9Q6M2</accession>
<name>A0A0C9Q6M2_LACPA</name>
<evidence type="ECO:0000313" key="1">
    <source>
        <dbReference type="EMBL" id="GAN35512.1"/>
    </source>
</evidence>
<evidence type="ECO:0000313" key="2">
    <source>
        <dbReference type="Proteomes" id="UP000032552"/>
    </source>
</evidence>
<organism evidence="1 2">
    <name type="scientific">Lacticaseibacillus paracasei NRIC 0644</name>
    <dbReference type="NCBI Taxonomy" id="1435038"/>
    <lineage>
        <taxon>Bacteria</taxon>
        <taxon>Bacillati</taxon>
        <taxon>Bacillota</taxon>
        <taxon>Bacilli</taxon>
        <taxon>Lactobacillales</taxon>
        <taxon>Lactobacillaceae</taxon>
        <taxon>Lacticaseibacillus</taxon>
    </lineage>
</organism>
<protein>
    <submittedName>
        <fullName evidence="1">Uncharacterized protein</fullName>
    </submittedName>
</protein>
<gene>
    <name evidence="1" type="ORF">LC0644_0101</name>
</gene>
<sequence length="252" mass="27823">MAQGEETSTSTQLLETPAMLSQHATDLLISLIYADRLGSQANGSKKRLSFRGGRQFFEDFGQLAGIGSRTIMKRARLELQVSGALLADRHRTHKHYQLANDPWTLFKQYNGLMTSPILATRTYTADEFEQLLKISGDFNENFPLEAAGTVLIKAAIFGSNQPLIYAVSQAAYDRLLKAELTLKIANSKHRVDDSRAVIIQTWSVDPATVSRRLHGGISTPQADPIHLYLSLLTTGSIKAQTEAAQLVETILH</sequence>
<dbReference type="EMBL" id="BAYM01000008">
    <property type="protein sequence ID" value="GAN35512.1"/>
    <property type="molecule type" value="Genomic_DNA"/>
</dbReference>
<proteinExistence type="predicted"/>
<dbReference type="AlphaFoldDB" id="A0A0C9Q6M2"/>
<dbReference type="Proteomes" id="UP000032552">
    <property type="component" value="Unassembled WGS sequence"/>
</dbReference>
<dbReference type="RefSeq" id="WP_045624707.1">
    <property type="nucleotide sequence ID" value="NZ_BAYM01000008.1"/>
</dbReference>
<reference evidence="2" key="1">
    <citation type="submission" date="2014-05" db="EMBL/GenBank/DDBJ databases">
        <title>Whole genome sequencing of Lactobacillus casei NRIC0644.</title>
        <authorList>
            <person name="Atarashi H."/>
            <person name="Yoshida Y."/>
            <person name="Fujimura S."/>
            <person name="Tanaka N."/>
            <person name="Shiwa Y."/>
            <person name="Yoshikawa H."/>
            <person name="Okada S."/>
            <person name="Nakagawa J."/>
        </authorList>
    </citation>
    <scope>NUCLEOTIDE SEQUENCE [LARGE SCALE GENOMIC DNA]</scope>
    <source>
        <strain evidence="2">NRIC0644</strain>
    </source>
</reference>